<dbReference type="EC" id="2.5.1.43" evidence="1"/>
<dbReference type="PANTHER" id="PTHR32266:SF29">
    <property type="entry name" value="NICOTIANAMINE SYNTHASE"/>
    <property type="match status" value="1"/>
</dbReference>
<evidence type="ECO:0000256" key="1">
    <source>
        <dbReference type="RuleBase" id="RU368095"/>
    </source>
</evidence>
<keyword evidence="2" id="KW-0812">Transmembrane</keyword>
<dbReference type="Pfam" id="PF03059">
    <property type="entry name" value="NAS"/>
    <property type="match status" value="1"/>
</dbReference>
<dbReference type="GO" id="GO:0030410">
    <property type="term" value="F:nicotianamine synthase activity"/>
    <property type="evidence" value="ECO:0007669"/>
    <property type="project" value="UniProtKB-UniRule"/>
</dbReference>
<comment type="function">
    <text evidence="1">Synthesizes nicotianamine, a polyamine which serves as a sensor for the physiological iron status within the plant, and/or might be involved in the transport of iron.</text>
</comment>
<reference evidence="3" key="1">
    <citation type="submission" date="2018-08" db="EMBL/GenBank/DDBJ databases">
        <authorList>
            <person name="Rossello M."/>
        </authorList>
    </citation>
    <scope>NUCLEOTIDE SEQUENCE [LARGE SCALE GENOMIC DNA]</scope>
    <source>
        <strain evidence="3">cv. Chinese Spring</strain>
    </source>
</reference>
<dbReference type="OrthoDB" id="1858069at2759"/>
<keyword evidence="2" id="KW-0472">Membrane</keyword>
<reference evidence="3" key="2">
    <citation type="submission" date="2018-10" db="UniProtKB">
        <authorList>
            <consortium name="EnsemblPlants"/>
        </authorList>
    </citation>
    <scope>IDENTIFICATION</scope>
</reference>
<dbReference type="STRING" id="4565.A0A3B6U1S4"/>
<feature type="transmembrane region" description="Helical" evidence="2">
    <location>
        <begin position="60"/>
        <end position="86"/>
    </location>
</feature>
<dbReference type="Proteomes" id="UP000019116">
    <property type="component" value="Chromosome Un"/>
</dbReference>
<accession>A0A3B6U1S4</accession>
<dbReference type="EnsemblPlants" id="TraesCSU02G125100.1">
    <property type="protein sequence ID" value="TraesCSU02G125100.1.cds1"/>
    <property type="gene ID" value="TraesCSU02G125100"/>
</dbReference>
<name>A0A3B6U1S4_WHEAT</name>
<organism evidence="3">
    <name type="scientific">Triticum aestivum</name>
    <name type="common">Wheat</name>
    <dbReference type="NCBI Taxonomy" id="4565"/>
    <lineage>
        <taxon>Eukaryota</taxon>
        <taxon>Viridiplantae</taxon>
        <taxon>Streptophyta</taxon>
        <taxon>Embryophyta</taxon>
        <taxon>Tracheophyta</taxon>
        <taxon>Spermatophyta</taxon>
        <taxon>Magnoliopsida</taxon>
        <taxon>Liliopsida</taxon>
        <taxon>Poales</taxon>
        <taxon>Poaceae</taxon>
        <taxon>BOP clade</taxon>
        <taxon>Pooideae</taxon>
        <taxon>Triticodae</taxon>
        <taxon>Triticeae</taxon>
        <taxon>Triticinae</taxon>
        <taxon>Triticum</taxon>
    </lineage>
</organism>
<evidence type="ECO:0000256" key="2">
    <source>
        <dbReference type="SAM" id="Phobius"/>
    </source>
</evidence>
<sequence>MAAQNNKEVDALVEKITGLHAAIAKLPSLSPSPAVDALFTELVTACVPPVRVILMMSFGLLYSCFLASSYICIYDCFCLLVIQVAYFPNMVLELGLFSRTHNSC</sequence>
<keyword evidence="1" id="KW-0949">S-adenosyl-L-methionine</keyword>
<dbReference type="AlphaFoldDB" id="A0A3B6U1S4"/>
<keyword evidence="4" id="KW-1185">Reference proteome</keyword>
<dbReference type="GO" id="GO:0030418">
    <property type="term" value="P:nicotianamine biosynthetic process"/>
    <property type="evidence" value="ECO:0007669"/>
    <property type="project" value="UniProtKB-UniRule"/>
</dbReference>
<comment type="similarity">
    <text evidence="1">Belongs to the nicotianamine synthase (NAS)-like family.</text>
</comment>
<proteinExistence type="inferred from homology"/>
<evidence type="ECO:0000313" key="3">
    <source>
        <dbReference type="EnsemblPlants" id="TraesCSU02G125100.1.cds1"/>
    </source>
</evidence>
<evidence type="ECO:0000313" key="4">
    <source>
        <dbReference type="Proteomes" id="UP000019116"/>
    </source>
</evidence>
<dbReference type="Gramene" id="TraesCSU02G125100.1">
    <property type="protein sequence ID" value="TraesCSU02G125100.1.cds1"/>
    <property type="gene ID" value="TraesCSU02G125100"/>
</dbReference>
<dbReference type="PANTHER" id="PTHR32266">
    <property type="entry name" value="NICOTIANAMINE SYNTHASE 3"/>
    <property type="match status" value="1"/>
</dbReference>
<protein>
    <recommendedName>
        <fullName evidence="1">Nicotianamine synthase</fullName>
        <ecNumber evidence="1">2.5.1.43</ecNumber>
    </recommendedName>
</protein>
<comment type="catalytic activity">
    <reaction evidence="1">
        <text>3 S-adenosyl-L-methionine = nicotianamine + 3 S-methyl-5'-thioadenosine + 3 H(+)</text>
        <dbReference type="Rhea" id="RHEA:16481"/>
        <dbReference type="ChEBI" id="CHEBI:15378"/>
        <dbReference type="ChEBI" id="CHEBI:17509"/>
        <dbReference type="ChEBI" id="CHEBI:58249"/>
        <dbReference type="ChEBI" id="CHEBI:59789"/>
        <dbReference type="EC" id="2.5.1.43"/>
    </reaction>
</comment>
<keyword evidence="1" id="KW-0808">Transferase</keyword>
<dbReference type="PaxDb" id="4565-Traes_4DL_E2B5A84A8.1"/>
<dbReference type="InterPro" id="IPR004298">
    <property type="entry name" value="Nicotian_synth"/>
</dbReference>
<keyword evidence="2" id="KW-1133">Transmembrane helix</keyword>